<dbReference type="AlphaFoldDB" id="A0A317FGH3"/>
<dbReference type="Pfam" id="PF00899">
    <property type="entry name" value="ThiF"/>
    <property type="match status" value="1"/>
</dbReference>
<dbReference type="EMBL" id="QGNA01000002">
    <property type="protein sequence ID" value="PWS37137.1"/>
    <property type="molecule type" value="Genomic_DNA"/>
</dbReference>
<evidence type="ECO:0000259" key="1">
    <source>
        <dbReference type="Pfam" id="PF00899"/>
    </source>
</evidence>
<reference evidence="3" key="1">
    <citation type="submission" date="2018-05" db="EMBL/GenBank/DDBJ databases">
        <authorList>
            <person name="Du Z."/>
            <person name="Wang X."/>
        </authorList>
    </citation>
    <scope>NUCLEOTIDE SEQUENCE [LARGE SCALE GENOMIC DNA]</scope>
    <source>
        <strain evidence="3">CQN31</strain>
    </source>
</reference>
<protein>
    <recommendedName>
        <fullName evidence="1">THIF-type NAD/FAD binding fold domain-containing protein</fullName>
    </recommendedName>
</protein>
<keyword evidence="3" id="KW-1185">Reference proteome</keyword>
<name>A0A317FGH3_9PROT</name>
<gene>
    <name evidence="2" type="ORF">DFH01_09725</name>
</gene>
<dbReference type="OrthoDB" id="1489124at2"/>
<proteinExistence type="predicted"/>
<accession>A0A317FGH3</accession>
<evidence type="ECO:0000313" key="2">
    <source>
        <dbReference type="EMBL" id="PWS37137.1"/>
    </source>
</evidence>
<evidence type="ECO:0000313" key="3">
    <source>
        <dbReference type="Proteomes" id="UP000245765"/>
    </source>
</evidence>
<sequence length="460" mass="47552">MNAFTRFSPETMHRGAKLFMDRGDAPSYGEALGMLERLRLDIAIGEGAACTEAGQIALLTAVNLARRTMLGGVRVICCPDEPCLTRLGAAATLRGAVLELGGMHSLAPVGGATTLVIGDPAFSLSDPRGLRVTWSEWSGGVVPIRDDRRLSEPRGGGLGPVLAAAIAVGDAFQSATGETPDAGRRAVGLSLWNPGACWMASDPGDTRLAWLPSRLWLIGLGNLGQAFLWCLGALPYSRAGDLAVTLQDDDVVQPSNDSTSVLTSASSFGKAKARMAAAWAEGVGFRTRVVERRFGPWTRRADEAGDPAVALCGVDNALARMGLEDAGFAGVFEAGLGAGPQGYLNLATHAFPGAARARDIWSRVSQRAATENPVGRPAYEAAAREGMGQCGLLTLATRTVGVPFVGVAAATLVIAEILRRIHGGAGLDACSLSLSCPGDAEVVEASTRSAYLGGTAPAAA</sequence>
<comment type="caution">
    <text evidence="2">The sequence shown here is derived from an EMBL/GenBank/DDBJ whole genome shotgun (WGS) entry which is preliminary data.</text>
</comment>
<dbReference type="InterPro" id="IPR035985">
    <property type="entry name" value="Ubiquitin-activating_enz"/>
</dbReference>
<dbReference type="SUPFAM" id="SSF69572">
    <property type="entry name" value="Activating enzymes of the ubiquitin-like proteins"/>
    <property type="match status" value="1"/>
</dbReference>
<organism evidence="2 3">
    <name type="scientific">Falsiroseomonas bella</name>
    <dbReference type="NCBI Taxonomy" id="2184016"/>
    <lineage>
        <taxon>Bacteria</taxon>
        <taxon>Pseudomonadati</taxon>
        <taxon>Pseudomonadota</taxon>
        <taxon>Alphaproteobacteria</taxon>
        <taxon>Acetobacterales</taxon>
        <taxon>Roseomonadaceae</taxon>
        <taxon>Falsiroseomonas</taxon>
    </lineage>
</organism>
<dbReference type="GO" id="GO:0008641">
    <property type="term" value="F:ubiquitin-like modifier activating enzyme activity"/>
    <property type="evidence" value="ECO:0007669"/>
    <property type="project" value="InterPro"/>
</dbReference>
<dbReference type="InterPro" id="IPR000594">
    <property type="entry name" value="ThiF_NAD_FAD-bd"/>
</dbReference>
<dbReference type="Proteomes" id="UP000245765">
    <property type="component" value="Unassembled WGS sequence"/>
</dbReference>
<feature type="domain" description="THIF-type NAD/FAD binding fold" evidence="1">
    <location>
        <begin position="210"/>
        <end position="326"/>
    </location>
</feature>
<dbReference type="Gene3D" id="3.40.50.720">
    <property type="entry name" value="NAD(P)-binding Rossmann-like Domain"/>
    <property type="match status" value="1"/>
</dbReference>
<dbReference type="RefSeq" id="WP_109870247.1">
    <property type="nucleotide sequence ID" value="NZ_QGNA01000002.1"/>
</dbReference>